<dbReference type="InterPro" id="IPR011009">
    <property type="entry name" value="Kinase-like_dom_sf"/>
</dbReference>
<dbReference type="Pfam" id="PF07714">
    <property type="entry name" value="PK_Tyr_Ser-Thr"/>
    <property type="match status" value="1"/>
</dbReference>
<dbReference type="InterPro" id="IPR001245">
    <property type="entry name" value="Ser-Thr/Tyr_kinase_cat_dom"/>
</dbReference>
<feature type="region of interest" description="Disordered" evidence="2">
    <location>
        <begin position="204"/>
        <end position="236"/>
    </location>
</feature>
<dbReference type="Gene3D" id="1.10.510.10">
    <property type="entry name" value="Transferase(Phosphotransferase) domain 1"/>
    <property type="match status" value="1"/>
</dbReference>
<evidence type="ECO:0000256" key="3">
    <source>
        <dbReference type="SAM" id="Phobius"/>
    </source>
</evidence>
<organism evidence="5 6">
    <name type="scientific">Blattamonas nauphoetae</name>
    <dbReference type="NCBI Taxonomy" id="2049346"/>
    <lineage>
        <taxon>Eukaryota</taxon>
        <taxon>Metamonada</taxon>
        <taxon>Preaxostyla</taxon>
        <taxon>Oxymonadida</taxon>
        <taxon>Blattamonas</taxon>
    </lineage>
</organism>
<sequence length="330" mass="35841">MAEGGVITSIVVPIVAVIIVAVLLIIIIALLCRRRKIQKEAEQASQELDVAEAGDVVKEDGEGQDDTIKPIFGSTGMSNNSLVMENEDKEHGEHVHTLGTASMMSLKQVDALKCDGSGGVVSVDPRHTLYHHLHVEKACVVDKRKMGVRIVTGLERMIADHPSSELLSKLSPHWIILDLNMNTFLRIESLSQLLGSGGIGAQVLSGSTKNEEDRRWNAPEQDSKEGETGNEQEGSFDRNKAAVFRLGLVLWEIETGQVPFGELDAVNASRQIRAGVMPLIHNWEDDNFAELVAECLSLSPDSRPSLADVKTRLGGLKSDPPPAVDAPPLR</sequence>
<feature type="region of interest" description="Disordered" evidence="2">
    <location>
        <begin position="302"/>
        <end position="330"/>
    </location>
</feature>
<proteinExistence type="predicted"/>
<feature type="transmembrane region" description="Helical" evidence="3">
    <location>
        <begin position="6"/>
        <end position="31"/>
    </location>
</feature>
<comment type="caution">
    <text evidence="5">The sequence shown here is derived from an EMBL/GenBank/DDBJ whole genome shotgun (WGS) entry which is preliminary data.</text>
</comment>
<gene>
    <name evidence="5" type="ORF">BLNAU_20359</name>
</gene>
<dbReference type="PROSITE" id="PS50011">
    <property type="entry name" value="PROTEIN_KINASE_DOM"/>
    <property type="match status" value="1"/>
</dbReference>
<evidence type="ECO:0000256" key="1">
    <source>
        <dbReference type="SAM" id="Coils"/>
    </source>
</evidence>
<protein>
    <recommendedName>
        <fullName evidence="4">Protein kinase domain-containing protein</fullName>
    </recommendedName>
</protein>
<dbReference type="SUPFAM" id="SSF56112">
    <property type="entry name" value="Protein kinase-like (PK-like)"/>
    <property type="match status" value="1"/>
</dbReference>
<name>A0ABQ9WYY5_9EUKA</name>
<feature type="compositionally biased region" description="Pro residues" evidence="2">
    <location>
        <begin position="319"/>
        <end position="330"/>
    </location>
</feature>
<dbReference type="InterPro" id="IPR000719">
    <property type="entry name" value="Prot_kinase_dom"/>
</dbReference>
<dbReference type="EMBL" id="JARBJD010000287">
    <property type="protein sequence ID" value="KAK2944723.1"/>
    <property type="molecule type" value="Genomic_DNA"/>
</dbReference>
<evidence type="ECO:0000256" key="2">
    <source>
        <dbReference type="SAM" id="MobiDB-lite"/>
    </source>
</evidence>
<feature type="domain" description="Protein kinase" evidence="4">
    <location>
        <begin position="1"/>
        <end position="324"/>
    </location>
</feature>
<keyword evidence="3" id="KW-0472">Membrane</keyword>
<accession>A0ABQ9WYY5</accession>
<feature type="coiled-coil region" evidence="1">
    <location>
        <begin position="27"/>
        <end position="54"/>
    </location>
</feature>
<keyword evidence="3" id="KW-0812">Transmembrane</keyword>
<evidence type="ECO:0000313" key="5">
    <source>
        <dbReference type="EMBL" id="KAK2944723.1"/>
    </source>
</evidence>
<feature type="region of interest" description="Disordered" evidence="2">
    <location>
        <begin position="55"/>
        <end position="80"/>
    </location>
</feature>
<evidence type="ECO:0000313" key="6">
    <source>
        <dbReference type="Proteomes" id="UP001281761"/>
    </source>
</evidence>
<keyword evidence="3" id="KW-1133">Transmembrane helix</keyword>
<reference evidence="5 6" key="1">
    <citation type="journal article" date="2022" name="bioRxiv">
        <title>Genomics of Preaxostyla Flagellates Illuminates Evolutionary Transitions and the Path Towards Mitochondrial Loss.</title>
        <authorList>
            <person name="Novak L.V.F."/>
            <person name="Treitli S.C."/>
            <person name="Pyrih J."/>
            <person name="Halakuc P."/>
            <person name="Pipaliya S.V."/>
            <person name="Vacek V."/>
            <person name="Brzon O."/>
            <person name="Soukal P."/>
            <person name="Eme L."/>
            <person name="Dacks J.B."/>
            <person name="Karnkowska A."/>
            <person name="Elias M."/>
            <person name="Hampl V."/>
        </authorList>
    </citation>
    <scope>NUCLEOTIDE SEQUENCE [LARGE SCALE GENOMIC DNA]</scope>
    <source>
        <strain evidence="5">NAU3</strain>
        <tissue evidence="5">Gut</tissue>
    </source>
</reference>
<keyword evidence="1" id="KW-0175">Coiled coil</keyword>
<keyword evidence="6" id="KW-1185">Reference proteome</keyword>
<evidence type="ECO:0000259" key="4">
    <source>
        <dbReference type="PROSITE" id="PS50011"/>
    </source>
</evidence>
<dbReference type="Proteomes" id="UP001281761">
    <property type="component" value="Unassembled WGS sequence"/>
</dbReference>
<feature type="compositionally biased region" description="Basic and acidic residues" evidence="2">
    <location>
        <begin position="209"/>
        <end position="227"/>
    </location>
</feature>